<name>A0A7U5PGH9_YEREN</name>
<dbReference type="EMBL" id="CP007448">
    <property type="protein sequence ID" value="ATX62767.1"/>
    <property type="molecule type" value="Genomic_DNA"/>
</dbReference>
<sequence length="122" mass="14427">MISGRIGYQEIKMSLLELYYIYCQQKFGSNSRDVDTWLKDESEIGYAYGEFCESYDLPIENIMLEVLSLILRAGRGPEKAEQYHYNRIAEILSKHNLDELMTDIDEEERKDLLYDMKLLKLI</sequence>
<reference evidence="1 2" key="1">
    <citation type="submission" date="2017-11" db="EMBL/GenBank/DDBJ databases">
        <title>The complete genome sequence and comparative genome analysis of Yersinia enterocolitica strain LC20.</title>
        <authorList>
            <person name="Shi G."/>
            <person name="Su M."/>
            <person name="Liang J."/>
            <person name="Gu W."/>
            <person name="Xiao Y."/>
            <person name="Zhang Z."/>
            <person name="Qiu H."/>
            <person name="Duan R."/>
            <person name="Zhang Z."/>
            <person name="Li Y."/>
            <person name="Zhang X."/>
            <person name="Ling Y."/>
            <person name="Song L."/>
            <person name="Chen M."/>
            <person name="Zhao Y."/>
            <person name="Wu J."/>
            <person name="Jing H."/>
            <person name="Xiao J."/>
            <person name="Wang X."/>
        </authorList>
    </citation>
    <scope>NUCLEOTIDE SEQUENCE [LARGE SCALE GENOMIC DNA]</scope>
    <source>
        <strain evidence="1 2">LC20</strain>
    </source>
</reference>
<evidence type="ECO:0000313" key="2">
    <source>
        <dbReference type="Proteomes" id="UP000230961"/>
    </source>
</evidence>
<dbReference type="AlphaFoldDB" id="A0A7U5PGH9"/>
<accession>A0A7U5PGH9</accession>
<dbReference type="Proteomes" id="UP000230961">
    <property type="component" value="Chromosome"/>
</dbReference>
<organism evidence="1 2">
    <name type="scientific">Yersinia enterocolitica LC20</name>
    <dbReference type="NCBI Taxonomy" id="1443113"/>
    <lineage>
        <taxon>Bacteria</taxon>
        <taxon>Pseudomonadati</taxon>
        <taxon>Pseudomonadota</taxon>
        <taxon>Gammaproteobacteria</taxon>
        <taxon>Enterobacterales</taxon>
        <taxon>Yersiniaceae</taxon>
        <taxon>Yersinia</taxon>
    </lineage>
</organism>
<dbReference type="KEGG" id="yel:LC20_07045"/>
<proteinExistence type="predicted"/>
<gene>
    <name evidence="1" type="ORF">LC20_07045</name>
</gene>
<evidence type="ECO:0000313" key="1">
    <source>
        <dbReference type="EMBL" id="ATX62767.1"/>
    </source>
</evidence>
<protein>
    <submittedName>
        <fullName evidence="1">Uncharacterized protein</fullName>
    </submittedName>
</protein>